<feature type="transmembrane region" description="Helical" evidence="1">
    <location>
        <begin position="70"/>
        <end position="88"/>
    </location>
</feature>
<comment type="caution">
    <text evidence="2">The sequence shown here is derived from an EMBL/GenBank/DDBJ whole genome shotgun (WGS) entry which is preliminary data.</text>
</comment>
<proteinExistence type="predicted"/>
<dbReference type="RefSeq" id="WP_346822566.1">
    <property type="nucleotide sequence ID" value="NZ_JBDKWZ010000010.1"/>
</dbReference>
<feature type="transmembrane region" description="Helical" evidence="1">
    <location>
        <begin position="41"/>
        <end position="58"/>
    </location>
</feature>
<evidence type="ECO:0000313" key="2">
    <source>
        <dbReference type="EMBL" id="MEN7549788.1"/>
    </source>
</evidence>
<feature type="transmembrane region" description="Helical" evidence="1">
    <location>
        <begin position="349"/>
        <end position="373"/>
    </location>
</feature>
<feature type="transmembrane region" description="Helical" evidence="1">
    <location>
        <begin position="232"/>
        <end position="249"/>
    </location>
</feature>
<reference evidence="2 3" key="1">
    <citation type="submission" date="2024-04" db="EMBL/GenBank/DDBJ databases">
        <title>Novel genus in family Flammeovirgaceae.</title>
        <authorList>
            <person name="Nguyen T.H."/>
            <person name="Vuong T.Q."/>
            <person name="Le H."/>
            <person name="Kim S.-G."/>
        </authorList>
    </citation>
    <scope>NUCLEOTIDE SEQUENCE [LARGE SCALE GENOMIC DNA]</scope>
    <source>
        <strain evidence="2 3">JCM 23209</strain>
    </source>
</reference>
<keyword evidence="1" id="KW-1133">Transmembrane helix</keyword>
<dbReference type="Proteomes" id="UP001403385">
    <property type="component" value="Unassembled WGS sequence"/>
</dbReference>
<feature type="transmembrane region" description="Helical" evidence="1">
    <location>
        <begin position="385"/>
        <end position="407"/>
    </location>
</feature>
<accession>A0AAW9S7E1</accession>
<feature type="transmembrane region" description="Helical" evidence="1">
    <location>
        <begin position="12"/>
        <end position="29"/>
    </location>
</feature>
<feature type="transmembrane region" description="Helical" evidence="1">
    <location>
        <begin position="178"/>
        <end position="198"/>
    </location>
</feature>
<keyword evidence="3" id="KW-1185">Reference proteome</keyword>
<protein>
    <submittedName>
        <fullName evidence="2">Uncharacterized protein</fullName>
    </submittedName>
</protein>
<evidence type="ECO:0000313" key="3">
    <source>
        <dbReference type="Proteomes" id="UP001403385"/>
    </source>
</evidence>
<organism evidence="2 3">
    <name type="scientific">Rapidithrix thailandica</name>
    <dbReference type="NCBI Taxonomy" id="413964"/>
    <lineage>
        <taxon>Bacteria</taxon>
        <taxon>Pseudomonadati</taxon>
        <taxon>Bacteroidota</taxon>
        <taxon>Cytophagia</taxon>
        <taxon>Cytophagales</taxon>
        <taxon>Flammeovirgaceae</taxon>
        <taxon>Rapidithrix</taxon>
    </lineage>
</organism>
<feature type="transmembrane region" description="Helical" evidence="1">
    <location>
        <begin position="127"/>
        <end position="147"/>
    </location>
</feature>
<dbReference type="AlphaFoldDB" id="A0AAW9S7E1"/>
<feature type="transmembrane region" description="Helical" evidence="1">
    <location>
        <begin position="94"/>
        <end position="115"/>
    </location>
</feature>
<feature type="transmembrane region" description="Helical" evidence="1">
    <location>
        <begin position="256"/>
        <end position="276"/>
    </location>
</feature>
<gene>
    <name evidence="2" type="ORF">AAG747_17825</name>
</gene>
<feature type="transmembrane region" description="Helical" evidence="1">
    <location>
        <begin position="210"/>
        <end position="226"/>
    </location>
</feature>
<keyword evidence="1" id="KW-0812">Transmembrane</keyword>
<sequence length="448" mass="51737">MYSLYKTDYPAYRYIILAFYGWMLLEGILRKWVAPSLATPLFFVKYMIIYLGLFLFLIRKERLSIKSYPFIGFVLFFIFYCVLQLFNFKVTSSPFLGVIGFVIHTGFITLVFLLPKVITERTQVDRLLDKIQWLVIPIFLLGVIQYFSPASSFLNTYSDKDSVAGVAMVGGHVRVTTIFSYIAGHTSFLNFVMLLLFFKVLQIEKLTWKNILLLFTVLLGVLNAFMSGSRGVVFITFGQYALIFFIYSITLNRQQFVSYTFKSIVAMIVLAVGMQFTEQGKTAINSFMERFEKNNDLSGRIADSFDPFKYVDYAGVVGMQIGSTYQGASQFLDERWRMPPYWEEESERLVIELGVLGFLVIMIMRLAIFFYGIRTVIHMDDKWSKLFAIILTVHQVPTVIIINQVTFNWVENITYWTSVGLLVFINNFHNRSQQHEASTKKYTSLASG</sequence>
<feature type="transmembrane region" description="Helical" evidence="1">
    <location>
        <begin position="413"/>
        <end position="430"/>
    </location>
</feature>
<keyword evidence="1" id="KW-0472">Membrane</keyword>
<name>A0AAW9S7E1_9BACT</name>
<dbReference type="EMBL" id="JBDKWZ010000010">
    <property type="protein sequence ID" value="MEN7549788.1"/>
    <property type="molecule type" value="Genomic_DNA"/>
</dbReference>
<evidence type="ECO:0000256" key="1">
    <source>
        <dbReference type="SAM" id="Phobius"/>
    </source>
</evidence>